<protein>
    <submittedName>
        <fullName evidence="2">Uncharacterized protein</fullName>
    </submittedName>
</protein>
<feature type="region of interest" description="Disordered" evidence="1">
    <location>
        <begin position="568"/>
        <end position="590"/>
    </location>
</feature>
<organism evidence="2 3">
    <name type="scientific">Argiope bruennichi</name>
    <name type="common">Wasp spider</name>
    <name type="synonym">Aranea bruennichi</name>
    <dbReference type="NCBI Taxonomy" id="94029"/>
    <lineage>
        <taxon>Eukaryota</taxon>
        <taxon>Metazoa</taxon>
        <taxon>Ecdysozoa</taxon>
        <taxon>Arthropoda</taxon>
        <taxon>Chelicerata</taxon>
        <taxon>Arachnida</taxon>
        <taxon>Araneae</taxon>
        <taxon>Araneomorphae</taxon>
        <taxon>Entelegynae</taxon>
        <taxon>Araneoidea</taxon>
        <taxon>Araneidae</taxon>
        <taxon>Argiope</taxon>
    </lineage>
</organism>
<feature type="compositionally biased region" description="Polar residues" evidence="1">
    <location>
        <begin position="204"/>
        <end position="225"/>
    </location>
</feature>
<reference evidence="2" key="2">
    <citation type="submission" date="2020-06" db="EMBL/GenBank/DDBJ databases">
        <authorList>
            <person name="Sheffer M."/>
        </authorList>
    </citation>
    <scope>NUCLEOTIDE SEQUENCE</scope>
</reference>
<name>A0A8T0F7W4_ARGBR</name>
<dbReference type="EMBL" id="JABXBU010000030">
    <property type="protein sequence ID" value="KAF8785500.1"/>
    <property type="molecule type" value="Genomic_DNA"/>
</dbReference>
<evidence type="ECO:0000256" key="1">
    <source>
        <dbReference type="SAM" id="MobiDB-lite"/>
    </source>
</evidence>
<reference evidence="2" key="1">
    <citation type="journal article" date="2020" name="bioRxiv">
        <title>Chromosome-level reference genome of the European wasp spider Argiope bruennichi: a resource for studies on range expansion and evolutionary adaptation.</title>
        <authorList>
            <person name="Sheffer M.M."/>
            <person name="Hoppe A."/>
            <person name="Krehenwinkel H."/>
            <person name="Uhl G."/>
            <person name="Kuss A.W."/>
            <person name="Jensen L."/>
            <person name="Jensen C."/>
            <person name="Gillespie R.G."/>
            <person name="Hoff K.J."/>
            <person name="Prost S."/>
        </authorList>
    </citation>
    <scope>NUCLEOTIDE SEQUENCE</scope>
</reference>
<comment type="caution">
    <text evidence="2">The sequence shown here is derived from an EMBL/GenBank/DDBJ whole genome shotgun (WGS) entry which is preliminary data.</text>
</comment>
<evidence type="ECO:0000313" key="2">
    <source>
        <dbReference type="EMBL" id="KAF8785500.1"/>
    </source>
</evidence>
<evidence type="ECO:0000313" key="3">
    <source>
        <dbReference type="Proteomes" id="UP000807504"/>
    </source>
</evidence>
<proteinExistence type="predicted"/>
<gene>
    <name evidence="2" type="ORF">HNY73_011024</name>
</gene>
<sequence>MNSDSGTTTEMLSKAGVSDRLSDAQLLKKFAIKDCYIRLDQMKADEYDAAGIKSSQKITGSNTPFGSNSEFNGPKFAEKQNEHEVRQNPACNTKRLPCYEASPDIIIDREIELVTVNSESEDDVYQVGYCINKSDPWEHLLRGTFIEMYAEFGKKRRRNRLSNSKILKRCDMNNIKVESYIWEKQHKQNTAVQAINDGDMAKHQSPSQTKTSQLHLNNRNGSNSKVLKRKRSSNENDMKAQGGILERQGKRRKRNVQNRAVQAVNNEIEKEEDSDSILVKKYGLKNCFVAIPRLPPEIPELPQPQPVQARYGQQFMEEIAQRACPPAGNNVVDLDRVYTEAGVGQFSSLIRETLTREIKKFVNPRKLAQQNKIDHEKYQQPNCSGIYKECHSEKESDHIQIFKFPSKMGEKLQDLNADGKENHIGKQPLIFDSQQDIETETVQNNLIDSNEHTDTRNALKEVIYDVSPECNPLSLNREIPLNMKHNNDASENKTFGATNEYNPPSLSREIPQSMEHIDKASENLSLGAANDPPTLRRETPLSIEYFNDASENKGCNAAKEEFFVIDEGSDSEKKSCVSYSEECSGADQQL</sequence>
<accession>A0A8T0F7W4</accession>
<keyword evidence="3" id="KW-1185">Reference proteome</keyword>
<feature type="region of interest" description="Disordered" evidence="1">
    <location>
        <begin position="199"/>
        <end position="257"/>
    </location>
</feature>
<dbReference type="AlphaFoldDB" id="A0A8T0F7W4"/>
<dbReference type="Proteomes" id="UP000807504">
    <property type="component" value="Unassembled WGS sequence"/>
</dbReference>